<dbReference type="Proteomes" id="UP000650628">
    <property type="component" value="Unassembled WGS sequence"/>
</dbReference>
<evidence type="ECO:0000313" key="2">
    <source>
        <dbReference type="EMBL" id="GII34970.1"/>
    </source>
</evidence>
<gene>
    <name evidence="2" type="ORF">Pmi06nite_84120</name>
</gene>
<sequence>MTWNEFTQLAETTLRMRRGLFGDPTETIAITGARGNALTVQLAEFAGLPPDQRRVRIGELAAGTSRRAAAVDGSDDDEVADNFPLFEDDADDGPGTDVPRAGTRARGDLVAPVRRTTRAGSWSTACRRSAEASRRAAAGVVALRNFLEEFLAAVEAFADDGSIIDL</sequence>
<feature type="compositionally biased region" description="Acidic residues" evidence="1">
    <location>
        <begin position="84"/>
        <end position="94"/>
    </location>
</feature>
<organism evidence="2 3">
    <name type="scientific">Planotetraspora mira</name>
    <dbReference type="NCBI Taxonomy" id="58121"/>
    <lineage>
        <taxon>Bacteria</taxon>
        <taxon>Bacillati</taxon>
        <taxon>Actinomycetota</taxon>
        <taxon>Actinomycetes</taxon>
        <taxon>Streptosporangiales</taxon>
        <taxon>Streptosporangiaceae</taxon>
        <taxon>Planotetraspora</taxon>
    </lineage>
</organism>
<protein>
    <submittedName>
        <fullName evidence="2">Uncharacterized protein</fullName>
    </submittedName>
</protein>
<dbReference type="RefSeq" id="WP_203958739.1">
    <property type="nucleotide sequence ID" value="NZ_BOOO01000072.1"/>
</dbReference>
<comment type="caution">
    <text evidence="2">The sequence shown here is derived from an EMBL/GenBank/DDBJ whole genome shotgun (WGS) entry which is preliminary data.</text>
</comment>
<dbReference type="EMBL" id="BOOO01000072">
    <property type="protein sequence ID" value="GII34970.1"/>
    <property type="molecule type" value="Genomic_DNA"/>
</dbReference>
<reference evidence="2 3" key="1">
    <citation type="submission" date="2021-01" db="EMBL/GenBank/DDBJ databases">
        <title>Whole genome shotgun sequence of Planotetraspora mira NBRC 15435.</title>
        <authorList>
            <person name="Komaki H."/>
            <person name="Tamura T."/>
        </authorList>
    </citation>
    <scope>NUCLEOTIDE SEQUENCE [LARGE SCALE GENOMIC DNA]</scope>
    <source>
        <strain evidence="2 3">NBRC 15435</strain>
    </source>
</reference>
<feature type="region of interest" description="Disordered" evidence="1">
    <location>
        <begin position="84"/>
        <end position="103"/>
    </location>
</feature>
<name>A0A8J3XBF2_9ACTN</name>
<evidence type="ECO:0000256" key="1">
    <source>
        <dbReference type="SAM" id="MobiDB-lite"/>
    </source>
</evidence>
<dbReference type="AlphaFoldDB" id="A0A8J3XBF2"/>
<evidence type="ECO:0000313" key="3">
    <source>
        <dbReference type="Proteomes" id="UP000650628"/>
    </source>
</evidence>
<keyword evidence="3" id="KW-1185">Reference proteome</keyword>
<proteinExistence type="predicted"/>
<accession>A0A8J3XBF2</accession>